<dbReference type="AlphaFoldDB" id="A0A4R8A1U8"/>
<reference evidence="1 2" key="1">
    <citation type="submission" date="2019-03" db="EMBL/GenBank/DDBJ databases">
        <title>Genomic Encyclopedia of Type Strains, Phase III (KMG-III): the genomes of soil and plant-associated and newly described type strains.</title>
        <authorList>
            <person name="Whitman W."/>
        </authorList>
    </citation>
    <scope>NUCLEOTIDE SEQUENCE [LARGE SCALE GENOMIC DNA]</scope>
    <source>
        <strain evidence="1 2">VKM Ac-2570</strain>
    </source>
</reference>
<protein>
    <submittedName>
        <fullName evidence="1">Alkylhydroperoxidase family enzyme</fullName>
    </submittedName>
</protein>
<dbReference type="Proteomes" id="UP000295447">
    <property type="component" value="Unassembled WGS sequence"/>
</dbReference>
<keyword evidence="1" id="KW-0560">Oxidoreductase</keyword>
<dbReference type="GO" id="GO:0004601">
    <property type="term" value="F:peroxidase activity"/>
    <property type="evidence" value="ECO:0007669"/>
    <property type="project" value="UniProtKB-KW"/>
</dbReference>
<evidence type="ECO:0000313" key="1">
    <source>
        <dbReference type="EMBL" id="TDW24497.1"/>
    </source>
</evidence>
<sequence length="189" mass="20196">MTSYEIQTVETASEAVREPLGALQGAFGFVPGAAGVMANSPVLLNSFFSAFAQFRGEGSFGPDERQVLLLSNAVANGSEWAVAFHSLEAVADGVEPVVVEAVRRGELPDDPRMAALSALTRTLIDQRGHLDDKDVEAFLEAGFTEEQLLEAITGIAISTMTNYAANVARPPLEDVLRPHAWTARYSSSV</sequence>
<dbReference type="InterPro" id="IPR029032">
    <property type="entry name" value="AhpD-like"/>
</dbReference>
<keyword evidence="1" id="KW-0575">Peroxidase</keyword>
<dbReference type="OrthoDB" id="122912at2"/>
<gene>
    <name evidence="1" type="ORF">EV650_3377</name>
</gene>
<dbReference type="PANTHER" id="PTHR35446">
    <property type="entry name" value="SI:CH211-175M2.5"/>
    <property type="match status" value="1"/>
</dbReference>
<comment type="caution">
    <text evidence="1">The sequence shown here is derived from an EMBL/GenBank/DDBJ whole genome shotgun (WGS) entry which is preliminary data.</text>
</comment>
<dbReference type="SUPFAM" id="SSF69118">
    <property type="entry name" value="AhpD-like"/>
    <property type="match status" value="1"/>
</dbReference>
<accession>A0A4R8A1U8</accession>
<dbReference type="PANTHER" id="PTHR35446:SF3">
    <property type="entry name" value="CMD DOMAIN-CONTAINING PROTEIN"/>
    <property type="match status" value="1"/>
</dbReference>
<dbReference type="RefSeq" id="WP_134119665.1">
    <property type="nucleotide sequence ID" value="NZ_SODF01000001.1"/>
</dbReference>
<organism evidence="1 2">
    <name type="scientific">Kribbella kalugense</name>
    <dbReference type="NCBI Taxonomy" id="2512221"/>
    <lineage>
        <taxon>Bacteria</taxon>
        <taxon>Bacillati</taxon>
        <taxon>Actinomycetota</taxon>
        <taxon>Actinomycetes</taxon>
        <taxon>Propionibacteriales</taxon>
        <taxon>Kribbellaceae</taxon>
        <taxon>Kribbella</taxon>
    </lineage>
</organism>
<dbReference type="EMBL" id="SODF01000001">
    <property type="protein sequence ID" value="TDW24497.1"/>
    <property type="molecule type" value="Genomic_DNA"/>
</dbReference>
<name>A0A4R8A1U8_9ACTN</name>
<proteinExistence type="predicted"/>
<keyword evidence="2" id="KW-1185">Reference proteome</keyword>
<dbReference type="Gene3D" id="1.20.1290.10">
    <property type="entry name" value="AhpD-like"/>
    <property type="match status" value="1"/>
</dbReference>
<evidence type="ECO:0000313" key="2">
    <source>
        <dbReference type="Proteomes" id="UP000295447"/>
    </source>
</evidence>